<sequence length="246" mass="26802">MSGDVARPKFQVRQVTRPRAQVEEQIREAILRGQFAQGEKLPPETALAELFGVSRPTVREALGALVSAGLIRKIPGVAGGSFVNSVTPDSLGKMIGESMDVIMRLGALHVGELTQVRRVLEVPAAQWAAENRTDEHLQQLRSIVDRQRTTTIDDPEIPSYDLAFHTTIGHASGNRLLAAFIGALHDATHPAQYLKVTKTVATKTVKQHIAIVKAIEAGKPDSAAEAMDEHLEYVLRYSAERSENSA</sequence>
<gene>
    <name evidence="5" type="ORF">EV643_103354</name>
</gene>
<dbReference type="GO" id="GO:0003700">
    <property type="term" value="F:DNA-binding transcription factor activity"/>
    <property type="evidence" value="ECO:0007669"/>
    <property type="project" value="InterPro"/>
</dbReference>
<dbReference type="InterPro" id="IPR036388">
    <property type="entry name" value="WH-like_DNA-bd_sf"/>
</dbReference>
<dbReference type="InterPro" id="IPR011711">
    <property type="entry name" value="GntR_C"/>
</dbReference>
<organism evidence="5 6">
    <name type="scientific">Kribbella caucasensis</name>
    <dbReference type="NCBI Taxonomy" id="2512215"/>
    <lineage>
        <taxon>Bacteria</taxon>
        <taxon>Bacillati</taxon>
        <taxon>Actinomycetota</taxon>
        <taxon>Actinomycetes</taxon>
        <taxon>Propionibacteriales</taxon>
        <taxon>Kribbellaceae</taxon>
        <taxon>Kribbella</taxon>
    </lineage>
</organism>
<dbReference type="InterPro" id="IPR000524">
    <property type="entry name" value="Tscrpt_reg_HTH_GntR"/>
</dbReference>
<dbReference type="InterPro" id="IPR008920">
    <property type="entry name" value="TF_FadR/GntR_C"/>
</dbReference>
<evidence type="ECO:0000256" key="2">
    <source>
        <dbReference type="ARBA" id="ARBA00023125"/>
    </source>
</evidence>
<dbReference type="SMART" id="SM00895">
    <property type="entry name" value="FCD"/>
    <property type="match status" value="1"/>
</dbReference>
<comment type="caution">
    <text evidence="5">The sequence shown here is derived from an EMBL/GenBank/DDBJ whole genome shotgun (WGS) entry which is preliminary data.</text>
</comment>
<dbReference type="PANTHER" id="PTHR43537:SF44">
    <property type="entry name" value="GNTR FAMILY REGULATORY PROTEIN"/>
    <property type="match status" value="1"/>
</dbReference>
<dbReference type="OrthoDB" id="3172099at2"/>
<dbReference type="SMART" id="SM00345">
    <property type="entry name" value="HTH_GNTR"/>
    <property type="match status" value="1"/>
</dbReference>
<evidence type="ECO:0000259" key="4">
    <source>
        <dbReference type="PROSITE" id="PS50949"/>
    </source>
</evidence>
<dbReference type="PANTHER" id="PTHR43537">
    <property type="entry name" value="TRANSCRIPTIONAL REGULATOR, GNTR FAMILY"/>
    <property type="match status" value="1"/>
</dbReference>
<keyword evidence="6" id="KW-1185">Reference proteome</keyword>
<evidence type="ECO:0000256" key="3">
    <source>
        <dbReference type="ARBA" id="ARBA00023163"/>
    </source>
</evidence>
<protein>
    <submittedName>
        <fullName evidence="5">DNA-binding FadR family transcriptional regulator</fullName>
    </submittedName>
</protein>
<dbReference type="GO" id="GO:0003677">
    <property type="term" value="F:DNA binding"/>
    <property type="evidence" value="ECO:0007669"/>
    <property type="project" value="UniProtKB-KW"/>
</dbReference>
<dbReference type="Proteomes" id="UP000295388">
    <property type="component" value="Unassembled WGS sequence"/>
</dbReference>
<keyword evidence="2 5" id="KW-0238">DNA-binding</keyword>
<dbReference type="Gene3D" id="1.20.120.530">
    <property type="entry name" value="GntR ligand-binding domain-like"/>
    <property type="match status" value="1"/>
</dbReference>
<reference evidence="5 6" key="1">
    <citation type="submission" date="2019-03" db="EMBL/GenBank/DDBJ databases">
        <title>Genomic Encyclopedia of Type Strains, Phase III (KMG-III): the genomes of soil and plant-associated and newly described type strains.</title>
        <authorList>
            <person name="Whitman W."/>
        </authorList>
    </citation>
    <scope>NUCLEOTIDE SEQUENCE [LARGE SCALE GENOMIC DNA]</scope>
    <source>
        <strain evidence="5 6">VKM Ac-2527</strain>
    </source>
</reference>
<dbReference type="EMBL" id="SNWQ01000003">
    <property type="protein sequence ID" value="TDO51615.1"/>
    <property type="molecule type" value="Genomic_DNA"/>
</dbReference>
<dbReference type="SUPFAM" id="SSF48008">
    <property type="entry name" value="GntR ligand-binding domain-like"/>
    <property type="match status" value="1"/>
</dbReference>
<feature type="domain" description="HTH gntR-type" evidence="4">
    <location>
        <begin position="16"/>
        <end position="86"/>
    </location>
</feature>
<dbReference type="Gene3D" id="1.10.10.10">
    <property type="entry name" value="Winged helix-like DNA-binding domain superfamily/Winged helix DNA-binding domain"/>
    <property type="match status" value="1"/>
</dbReference>
<name>A0A4R6KMH9_9ACTN</name>
<proteinExistence type="predicted"/>
<dbReference type="CDD" id="cd07377">
    <property type="entry name" value="WHTH_GntR"/>
    <property type="match status" value="1"/>
</dbReference>
<evidence type="ECO:0000313" key="5">
    <source>
        <dbReference type="EMBL" id="TDO51615.1"/>
    </source>
</evidence>
<dbReference type="PRINTS" id="PR00035">
    <property type="entry name" value="HTHGNTR"/>
</dbReference>
<dbReference type="Pfam" id="PF00392">
    <property type="entry name" value="GntR"/>
    <property type="match status" value="1"/>
</dbReference>
<dbReference type="SUPFAM" id="SSF46785">
    <property type="entry name" value="Winged helix' DNA-binding domain"/>
    <property type="match status" value="1"/>
</dbReference>
<keyword evidence="1" id="KW-0805">Transcription regulation</keyword>
<keyword evidence="3" id="KW-0804">Transcription</keyword>
<dbReference type="InterPro" id="IPR036390">
    <property type="entry name" value="WH_DNA-bd_sf"/>
</dbReference>
<dbReference type="AlphaFoldDB" id="A0A4R6KMH9"/>
<dbReference type="RefSeq" id="WP_133799534.1">
    <property type="nucleotide sequence ID" value="NZ_SNWQ01000003.1"/>
</dbReference>
<evidence type="ECO:0000256" key="1">
    <source>
        <dbReference type="ARBA" id="ARBA00023015"/>
    </source>
</evidence>
<evidence type="ECO:0000313" key="6">
    <source>
        <dbReference type="Proteomes" id="UP000295388"/>
    </source>
</evidence>
<dbReference type="Pfam" id="PF07729">
    <property type="entry name" value="FCD"/>
    <property type="match status" value="1"/>
</dbReference>
<accession>A0A4R6KMH9</accession>
<dbReference type="PROSITE" id="PS50949">
    <property type="entry name" value="HTH_GNTR"/>
    <property type="match status" value="1"/>
</dbReference>